<dbReference type="Proteomes" id="UP000054316">
    <property type="component" value="Unassembled WGS sequence"/>
</dbReference>
<evidence type="ECO:0000313" key="2">
    <source>
        <dbReference type="EMBL" id="EGQ9135966.1"/>
    </source>
</evidence>
<accession>A0A0H0Y753</accession>
<feature type="chain" id="PRO_5014514966" evidence="1">
    <location>
        <begin position="21"/>
        <end position="110"/>
    </location>
</feature>
<dbReference type="OrthoDB" id="5917619at2"/>
<reference evidence="2" key="2">
    <citation type="submission" date="2019-11" db="EMBL/GenBank/DDBJ databases">
        <authorList>
            <consortium name="PulseNet: The National Subtyping Network for Foodborne Disease Surveillance"/>
            <person name="Tarr C.L."/>
            <person name="Trees E."/>
            <person name="Katz L.S."/>
            <person name="Carleton-Romer H.A."/>
            <person name="Stroika S."/>
            <person name="Kucerova Z."/>
            <person name="Roache K.F."/>
            <person name="Sabol A.L."/>
            <person name="Besser J."/>
            <person name="Gerner-Smidt P."/>
        </authorList>
    </citation>
    <scope>NUCLEOTIDE SEQUENCE</scope>
    <source>
        <strain evidence="2">PNUSAV001129</strain>
    </source>
</reference>
<sequence>MVNKLIISLLVMAAAGTAWANQDPTAPLGWEKPAVETSAKPKVKRYRLPKLNSIVCKPSTDCIAIMDNKLVEKGELFKGYRVASINSEFVTLKRGNRQWDLELFDLNVKQ</sequence>
<evidence type="ECO:0000313" key="3">
    <source>
        <dbReference type="EMBL" id="PNP25137.1"/>
    </source>
</evidence>
<feature type="signal peptide" evidence="1">
    <location>
        <begin position="1"/>
        <end position="20"/>
    </location>
</feature>
<dbReference type="Proteomes" id="UP000714625">
    <property type="component" value="Unassembled WGS sequence"/>
</dbReference>
<proteinExistence type="predicted"/>
<dbReference type="EMBL" id="LOSN02000001">
    <property type="protein sequence ID" value="PNP25137.1"/>
    <property type="molecule type" value="Genomic_DNA"/>
</dbReference>
<reference evidence="3 4" key="1">
    <citation type="submission" date="2017-12" db="EMBL/GenBank/DDBJ databases">
        <title>FDA dAtabase for Regulatory Grade micrObial Sequences (FDA-ARGOS): Supporting development and validation of Infectious Disease Dx tests.</title>
        <authorList>
            <person name="Hoffmann M."/>
            <person name="Allard M."/>
            <person name="Evans P."/>
            <person name="Brown E."/>
            <person name="Tallon L.J."/>
            <person name="Sadzewicz L."/>
            <person name="Sengamalay N."/>
            <person name="Ott S."/>
            <person name="Godinez A."/>
            <person name="Nagaraj S."/>
            <person name="Vavikolanu K."/>
            <person name="Aluvathingal J."/>
            <person name="Nadendla S."/>
            <person name="Hobson J."/>
            <person name="Sichtig H."/>
        </authorList>
    </citation>
    <scope>NUCLEOTIDE SEQUENCE [LARGE SCALE GENOMIC DNA]</scope>
    <source>
        <strain evidence="4">ATCC 17749</strain>
        <strain evidence="3">FDAARGOS_97</strain>
    </source>
</reference>
<evidence type="ECO:0000256" key="1">
    <source>
        <dbReference type="SAM" id="SignalP"/>
    </source>
</evidence>
<gene>
    <name evidence="3" type="ORF">AL553_000900</name>
    <name evidence="2" type="ORF">GHY86_12525</name>
</gene>
<protein>
    <submittedName>
        <fullName evidence="2">MSHA biogenesis protein MshK</fullName>
    </submittedName>
</protein>
<keyword evidence="1" id="KW-0732">Signal</keyword>
<dbReference type="eggNOG" id="ENOG5033AIK">
    <property type="taxonomic scope" value="Bacteria"/>
</dbReference>
<keyword evidence="4" id="KW-1185">Reference proteome</keyword>
<evidence type="ECO:0000313" key="4">
    <source>
        <dbReference type="Proteomes" id="UP000054316"/>
    </source>
</evidence>
<evidence type="ECO:0000313" key="5">
    <source>
        <dbReference type="Proteomes" id="UP000714625"/>
    </source>
</evidence>
<comment type="caution">
    <text evidence="2">The sequence shown here is derived from an EMBL/GenBank/DDBJ whole genome shotgun (WGS) entry which is preliminary data.</text>
</comment>
<dbReference type="EMBL" id="AAXMUW010000022">
    <property type="protein sequence ID" value="EGQ9135966.1"/>
    <property type="molecule type" value="Genomic_DNA"/>
</dbReference>
<dbReference type="AlphaFoldDB" id="A0A0H0Y753"/>
<dbReference type="RefSeq" id="WP_005381196.1">
    <property type="nucleotide sequence ID" value="NZ_AP023185.1"/>
</dbReference>
<name>A0A0H0Y753_VIBAL</name>
<organism evidence="2 5">
    <name type="scientific">Vibrio alginolyticus</name>
    <dbReference type="NCBI Taxonomy" id="663"/>
    <lineage>
        <taxon>Bacteria</taxon>
        <taxon>Pseudomonadati</taxon>
        <taxon>Pseudomonadota</taxon>
        <taxon>Gammaproteobacteria</taxon>
        <taxon>Vibrionales</taxon>
        <taxon>Vibrionaceae</taxon>
        <taxon>Vibrio</taxon>
    </lineage>
</organism>